<feature type="domain" description="Amidase" evidence="1">
    <location>
        <begin position="339"/>
        <end position="439"/>
    </location>
</feature>
<dbReference type="PANTHER" id="PTHR43372">
    <property type="entry name" value="FATTY-ACID AMIDE HYDROLASE"/>
    <property type="match status" value="1"/>
</dbReference>
<dbReference type="Gene3D" id="3.90.1300.10">
    <property type="entry name" value="Amidase signature (AS) domain"/>
    <property type="match status" value="1"/>
</dbReference>
<evidence type="ECO:0000313" key="3">
    <source>
        <dbReference type="Proteomes" id="UP001500618"/>
    </source>
</evidence>
<sequence length="460" mass="48868">MADLLFQSATHVAGMIKRGEITSRELTERLLSRIDEHNPRINALVELRRERALRDADAADRALMDGTDVGPLHGVPITIKDAFNVADMHTTWGNAQFSEYVAETDAAVVARLTKSGAIIVGKDNLAFMLADFGQTSNDLYGTTVNPWDSQMSPGGSSGGAAAAVAAGISFLGYGSDLAGSIRIPASMCGVYGLKPSAGIVPLAGFQPPGPPPKPNSLTFMSALGPIARSAADLRTALAVTAGPDGATGDAWSWSLPTPRRSRLSDFRVGVVYDDPTCPTTAEVGDRLSDVVDTIARSGAHVAEGWPTGVDPAAVYESFGFHVQAFFAFQEPGSSTTKLSEFIEHDHRRASVEAAWERYFADFDVFLCPTSFTTAFAHDFRPFPERTIATDKGERPYTDLSFWTAHASLPGLPAVSAPVGLTPGGLPVGCQIIGPRLHDDTPITFAELLADHLGGYQPPPL</sequence>
<protein>
    <submittedName>
        <fullName evidence="2">Amidase family protein</fullName>
    </submittedName>
</protein>
<comment type="caution">
    <text evidence="2">The sequence shown here is derived from an EMBL/GenBank/DDBJ whole genome shotgun (WGS) entry which is preliminary data.</text>
</comment>
<reference evidence="2 3" key="1">
    <citation type="journal article" date="2019" name="Int. J. Syst. Evol. Microbiol.">
        <title>The Global Catalogue of Microorganisms (GCM) 10K type strain sequencing project: providing services to taxonomists for standard genome sequencing and annotation.</title>
        <authorList>
            <consortium name="The Broad Institute Genomics Platform"/>
            <consortium name="The Broad Institute Genome Sequencing Center for Infectious Disease"/>
            <person name="Wu L."/>
            <person name="Ma J."/>
        </authorList>
    </citation>
    <scope>NUCLEOTIDE SEQUENCE [LARGE SCALE GENOMIC DNA]</scope>
    <source>
        <strain evidence="2 3">JCM 14718</strain>
    </source>
</reference>
<dbReference type="RefSeq" id="WP_163572264.1">
    <property type="nucleotide sequence ID" value="NZ_BAAANY010000008.1"/>
</dbReference>
<dbReference type="PANTHER" id="PTHR43372:SF4">
    <property type="entry name" value="FATTY-ACID AMIDE HYDROLASE 2"/>
    <property type="match status" value="1"/>
</dbReference>
<dbReference type="InterPro" id="IPR036928">
    <property type="entry name" value="AS_sf"/>
</dbReference>
<dbReference type="Proteomes" id="UP001500618">
    <property type="component" value="Unassembled WGS sequence"/>
</dbReference>
<name>A0ABN2GJM2_9ACTN</name>
<gene>
    <name evidence="2" type="ORF">GCM10009765_22150</name>
</gene>
<accession>A0ABN2GJM2</accession>
<organism evidence="2 3">
    <name type="scientific">Fodinicola feengrottensis</name>
    <dbReference type="NCBI Taxonomy" id="435914"/>
    <lineage>
        <taxon>Bacteria</taxon>
        <taxon>Bacillati</taxon>
        <taxon>Actinomycetota</taxon>
        <taxon>Actinomycetes</taxon>
        <taxon>Mycobacteriales</taxon>
        <taxon>Fodinicola</taxon>
    </lineage>
</organism>
<evidence type="ECO:0000313" key="2">
    <source>
        <dbReference type="EMBL" id="GAA1672344.1"/>
    </source>
</evidence>
<dbReference type="SUPFAM" id="SSF75304">
    <property type="entry name" value="Amidase signature (AS) enzymes"/>
    <property type="match status" value="1"/>
</dbReference>
<feature type="domain" description="Amidase" evidence="1">
    <location>
        <begin position="25"/>
        <end position="304"/>
    </location>
</feature>
<dbReference type="InterPro" id="IPR052739">
    <property type="entry name" value="FAAH2"/>
</dbReference>
<dbReference type="PROSITE" id="PS00571">
    <property type="entry name" value="AMIDASES"/>
    <property type="match status" value="1"/>
</dbReference>
<dbReference type="InterPro" id="IPR023631">
    <property type="entry name" value="Amidase_dom"/>
</dbReference>
<dbReference type="Pfam" id="PF01425">
    <property type="entry name" value="Amidase"/>
    <property type="match status" value="2"/>
</dbReference>
<evidence type="ECO:0000259" key="1">
    <source>
        <dbReference type="Pfam" id="PF01425"/>
    </source>
</evidence>
<proteinExistence type="predicted"/>
<dbReference type="InterPro" id="IPR020556">
    <property type="entry name" value="Amidase_CS"/>
</dbReference>
<keyword evidence="3" id="KW-1185">Reference proteome</keyword>
<dbReference type="EMBL" id="BAAANY010000008">
    <property type="protein sequence ID" value="GAA1672344.1"/>
    <property type="molecule type" value="Genomic_DNA"/>
</dbReference>